<name>A0A6L5YBH3_9BACT</name>
<evidence type="ECO:0000313" key="4">
    <source>
        <dbReference type="Proteomes" id="UP000473699"/>
    </source>
</evidence>
<feature type="domain" description="Helicase ATP-binding" evidence="1">
    <location>
        <begin position="138"/>
        <end position="309"/>
    </location>
</feature>
<dbReference type="PANTHER" id="PTHR10799">
    <property type="entry name" value="SNF2/RAD54 HELICASE FAMILY"/>
    <property type="match status" value="1"/>
</dbReference>
<evidence type="ECO:0000313" key="3">
    <source>
        <dbReference type="EMBL" id="MST55664.1"/>
    </source>
</evidence>
<dbReference type="EMBL" id="VUNH01000006">
    <property type="protein sequence ID" value="MST55664.1"/>
    <property type="molecule type" value="Genomic_DNA"/>
</dbReference>
<accession>A0A6L5YBH3</accession>
<comment type="caution">
    <text evidence="3">The sequence shown here is derived from an EMBL/GenBank/DDBJ whole genome shotgun (WGS) entry which is preliminary data.</text>
</comment>
<dbReference type="Pfam" id="PF00271">
    <property type="entry name" value="Helicase_C"/>
    <property type="match status" value="1"/>
</dbReference>
<dbReference type="GO" id="GO:0004386">
    <property type="term" value="F:helicase activity"/>
    <property type="evidence" value="ECO:0007669"/>
    <property type="project" value="UniProtKB-KW"/>
</dbReference>
<feature type="domain" description="Helicase C-terminal" evidence="2">
    <location>
        <begin position="463"/>
        <end position="633"/>
    </location>
</feature>
<organism evidence="3 4">
    <name type="scientific">Pyramidobacter porci</name>
    <dbReference type="NCBI Taxonomy" id="2605789"/>
    <lineage>
        <taxon>Bacteria</taxon>
        <taxon>Thermotogati</taxon>
        <taxon>Synergistota</taxon>
        <taxon>Synergistia</taxon>
        <taxon>Synergistales</taxon>
        <taxon>Dethiosulfovibrionaceae</taxon>
        <taxon>Pyramidobacter</taxon>
    </lineage>
</organism>
<dbReference type="InterPro" id="IPR027417">
    <property type="entry name" value="P-loop_NTPase"/>
</dbReference>
<keyword evidence="3" id="KW-0547">Nucleotide-binding</keyword>
<keyword evidence="3" id="KW-0347">Helicase</keyword>
<keyword evidence="3" id="KW-0067">ATP-binding</keyword>
<dbReference type="InterPro" id="IPR038718">
    <property type="entry name" value="SNF2-like_sf"/>
</dbReference>
<dbReference type="Gene3D" id="3.40.50.10810">
    <property type="entry name" value="Tandem AAA-ATPase domain"/>
    <property type="match status" value="1"/>
</dbReference>
<dbReference type="SMART" id="SM00490">
    <property type="entry name" value="HELICc"/>
    <property type="match status" value="1"/>
</dbReference>
<reference evidence="3 4" key="1">
    <citation type="submission" date="2019-08" db="EMBL/GenBank/DDBJ databases">
        <title>In-depth cultivation of the pig gut microbiome towards novel bacterial diversity and tailored functional studies.</title>
        <authorList>
            <person name="Wylensek D."/>
            <person name="Hitch T.C.A."/>
            <person name="Clavel T."/>
        </authorList>
    </citation>
    <scope>NUCLEOTIDE SEQUENCE [LARGE SCALE GENOMIC DNA]</scope>
    <source>
        <strain evidence="3 4">SM-530-WT-4B</strain>
    </source>
</reference>
<keyword evidence="4" id="KW-1185">Reference proteome</keyword>
<dbReference type="PROSITE" id="PS51192">
    <property type="entry name" value="HELICASE_ATP_BIND_1"/>
    <property type="match status" value="1"/>
</dbReference>
<dbReference type="SUPFAM" id="SSF52540">
    <property type="entry name" value="P-loop containing nucleoside triphosphate hydrolases"/>
    <property type="match status" value="2"/>
</dbReference>
<dbReference type="Gene3D" id="3.40.50.300">
    <property type="entry name" value="P-loop containing nucleotide triphosphate hydrolases"/>
    <property type="match status" value="1"/>
</dbReference>
<gene>
    <name evidence="3" type="ORF">FYJ74_06405</name>
</gene>
<sequence length="647" mass="73180">MRIKIGILGDNESFVITPIDFNVTDIRGIKVYLKNLNGGHVDNDKIIIPIVNVDVLDLYHKTVELFEGRFKCHIEKDADAGSLLGNAVNEEERFRAFSAKAYAIRNNNIDSSELTAFLDCVKQDSFIRTLKPFQILSAYHLAFSHNACNFSVPGAGKTSTVLAAYAYLASCNEIEKLLVVGPLASFLAWKKEYFYCFGTAPKVLEIMGNTPDKRIEKELMRSSIDLDLILVSYGSVSRQLDKLLFFLRNNRTMVVLDEAHRIKNVEDGVQSNATLQLSPFARSRAVLTGTPAPNSYVDLFNLYKFIWPSHNIIGFSVPQLANMSKREGDPRISELISRISPFYIRIRKSDLGLPEPWFLPPKSVQMSPIQDRIYDAISRMAVGRLEDGVSSPTNRLSAIIRLRQAASNPALLNRGLDDYYDGLDESVPRVALDSNLNVSDEIMDLIRTYKETEIPSKFIEAGELAKRVIAEGGKLVIWCEFVGTCDDLSDYLSKSGVENRILYGKTDYLDRERIINEFTDKEKPSAFNVVIANPHAVGESISLHVTCHNALYLEQSFNAGTYMQSKDRIHRVGLLQSDITRYYYIHSANTIDGVVFERVNTKEKRMLELIESQDIPLIANNQDFLEDNEDDIKAIIRGYYEYRSKHI</sequence>
<dbReference type="Proteomes" id="UP000473699">
    <property type="component" value="Unassembled WGS sequence"/>
</dbReference>
<dbReference type="InterPro" id="IPR001650">
    <property type="entry name" value="Helicase_C-like"/>
</dbReference>
<keyword evidence="3" id="KW-0378">Hydrolase</keyword>
<dbReference type="InterPro" id="IPR014001">
    <property type="entry name" value="Helicase_ATP-bd"/>
</dbReference>
<proteinExistence type="predicted"/>
<dbReference type="AlphaFoldDB" id="A0A6L5YBH3"/>
<dbReference type="SMART" id="SM00487">
    <property type="entry name" value="DEXDc"/>
    <property type="match status" value="1"/>
</dbReference>
<evidence type="ECO:0000259" key="1">
    <source>
        <dbReference type="PROSITE" id="PS51192"/>
    </source>
</evidence>
<dbReference type="PROSITE" id="PS51194">
    <property type="entry name" value="HELICASE_CTER"/>
    <property type="match status" value="1"/>
</dbReference>
<dbReference type="RefSeq" id="WP_154528761.1">
    <property type="nucleotide sequence ID" value="NZ_VUNH01000006.1"/>
</dbReference>
<dbReference type="InterPro" id="IPR000330">
    <property type="entry name" value="SNF2_N"/>
</dbReference>
<evidence type="ECO:0000259" key="2">
    <source>
        <dbReference type="PROSITE" id="PS51194"/>
    </source>
</evidence>
<protein>
    <submittedName>
        <fullName evidence="3">DEAD/DEAH box helicase</fullName>
    </submittedName>
</protein>
<dbReference type="GO" id="GO:0005524">
    <property type="term" value="F:ATP binding"/>
    <property type="evidence" value="ECO:0007669"/>
    <property type="project" value="InterPro"/>
</dbReference>
<dbReference type="Pfam" id="PF00176">
    <property type="entry name" value="SNF2-rel_dom"/>
    <property type="match status" value="1"/>
</dbReference>